<dbReference type="EMBL" id="JANPWB010000012">
    <property type="protein sequence ID" value="KAJ1115120.1"/>
    <property type="molecule type" value="Genomic_DNA"/>
</dbReference>
<organism evidence="1 2">
    <name type="scientific">Pleurodeles waltl</name>
    <name type="common">Iberian ribbed newt</name>
    <dbReference type="NCBI Taxonomy" id="8319"/>
    <lineage>
        <taxon>Eukaryota</taxon>
        <taxon>Metazoa</taxon>
        <taxon>Chordata</taxon>
        <taxon>Craniata</taxon>
        <taxon>Vertebrata</taxon>
        <taxon>Euteleostomi</taxon>
        <taxon>Amphibia</taxon>
        <taxon>Batrachia</taxon>
        <taxon>Caudata</taxon>
        <taxon>Salamandroidea</taxon>
        <taxon>Salamandridae</taxon>
        <taxon>Pleurodelinae</taxon>
        <taxon>Pleurodeles</taxon>
    </lineage>
</organism>
<proteinExistence type="predicted"/>
<gene>
    <name evidence="1" type="ORF">NDU88_003346</name>
</gene>
<dbReference type="Proteomes" id="UP001066276">
    <property type="component" value="Chromosome 8"/>
</dbReference>
<comment type="caution">
    <text evidence="1">The sequence shown here is derived from an EMBL/GenBank/DDBJ whole genome shotgun (WGS) entry which is preliminary data.</text>
</comment>
<dbReference type="AlphaFoldDB" id="A0AAV7NJM1"/>
<reference evidence="1" key="1">
    <citation type="journal article" date="2022" name="bioRxiv">
        <title>Sequencing and chromosome-scale assembly of the giantPleurodeles waltlgenome.</title>
        <authorList>
            <person name="Brown T."/>
            <person name="Elewa A."/>
            <person name="Iarovenko S."/>
            <person name="Subramanian E."/>
            <person name="Araus A.J."/>
            <person name="Petzold A."/>
            <person name="Susuki M."/>
            <person name="Suzuki K.-i.T."/>
            <person name="Hayashi T."/>
            <person name="Toyoda A."/>
            <person name="Oliveira C."/>
            <person name="Osipova E."/>
            <person name="Leigh N.D."/>
            <person name="Simon A."/>
            <person name="Yun M.H."/>
        </authorList>
    </citation>
    <scope>NUCLEOTIDE SEQUENCE</scope>
    <source>
        <strain evidence="1">20211129_DDA</strain>
        <tissue evidence="1">Liver</tissue>
    </source>
</reference>
<keyword evidence="2" id="KW-1185">Reference proteome</keyword>
<protein>
    <submittedName>
        <fullName evidence="1">Uncharacterized protein</fullName>
    </submittedName>
</protein>
<sequence>MFTSSRCHFESSCPSVSKSLFQSERSTGLTVFILMIWGKAEVANQMLVCVRVLHMAPRTESEWSPIHEAFTQSARIGQSWARAPRRANKVVFPMVLLCRWKDINPINTIPTKREFYRVFQIEISEREETRPNPTVEKKKNLIMELMPMRNGTEQESPLDPMTRKHFFEEKQLLTLRAQH</sequence>
<evidence type="ECO:0000313" key="2">
    <source>
        <dbReference type="Proteomes" id="UP001066276"/>
    </source>
</evidence>
<evidence type="ECO:0000313" key="1">
    <source>
        <dbReference type="EMBL" id="KAJ1115120.1"/>
    </source>
</evidence>
<name>A0AAV7NJM1_PLEWA</name>
<accession>A0AAV7NJM1</accession>